<keyword evidence="3" id="KW-1185">Reference proteome</keyword>
<dbReference type="OrthoDB" id="6184028at2"/>
<organism evidence="2 3">
    <name type="scientific">Vreelandella subglaciescola</name>
    <dbReference type="NCBI Taxonomy" id="29571"/>
    <lineage>
        <taxon>Bacteria</taxon>
        <taxon>Pseudomonadati</taxon>
        <taxon>Pseudomonadota</taxon>
        <taxon>Gammaproteobacteria</taxon>
        <taxon>Oceanospirillales</taxon>
        <taxon>Halomonadaceae</taxon>
        <taxon>Vreelandella</taxon>
    </lineage>
</organism>
<name>A0A1M7HVI8_9GAMM</name>
<accession>A0A1M7HVI8</accession>
<evidence type="ECO:0000313" key="2">
    <source>
        <dbReference type="EMBL" id="SHM32516.1"/>
    </source>
</evidence>
<proteinExistence type="predicted"/>
<dbReference type="Proteomes" id="UP000190911">
    <property type="component" value="Chromosome I"/>
</dbReference>
<keyword evidence="1" id="KW-0732">Signal</keyword>
<evidence type="ECO:0000256" key="1">
    <source>
        <dbReference type="SAM" id="SignalP"/>
    </source>
</evidence>
<dbReference type="EMBL" id="LT670847">
    <property type="protein sequence ID" value="SHM32516.1"/>
    <property type="molecule type" value="Genomic_DNA"/>
</dbReference>
<evidence type="ECO:0000313" key="3">
    <source>
        <dbReference type="Proteomes" id="UP000190911"/>
    </source>
</evidence>
<sequence>MTKIKKIAAISISAMSVSYASITFASMSYENTLGQSSQLTHLAKEKKTASVLENDTVFSKSAFNNAGNISNKKIESYRDSNTLGQSDAITKSQPYTSLNQEYQDTPKTHIAMAPATFHQVTESPSRPADW</sequence>
<feature type="signal peptide" evidence="1">
    <location>
        <begin position="1"/>
        <end position="20"/>
    </location>
</feature>
<gene>
    <name evidence="2" type="ORF">SAMN05878437_2375</name>
</gene>
<dbReference type="AlphaFoldDB" id="A0A1M7HVI8"/>
<protein>
    <submittedName>
        <fullName evidence="2">Uncharacterized protein</fullName>
    </submittedName>
</protein>
<feature type="chain" id="PRO_5013314504" evidence="1">
    <location>
        <begin position="21"/>
        <end position="130"/>
    </location>
</feature>
<reference evidence="2 3" key="1">
    <citation type="submission" date="2016-11" db="EMBL/GenBank/DDBJ databases">
        <authorList>
            <person name="Jaros S."/>
            <person name="Januszkiewicz K."/>
            <person name="Wedrychowicz H."/>
        </authorList>
    </citation>
    <scope>NUCLEOTIDE SEQUENCE [LARGE SCALE GENOMIC DNA]</scope>
    <source>
        <strain evidence="2 3">ACAM 12</strain>
    </source>
</reference>
<dbReference type="RefSeq" id="WP_154045265.1">
    <property type="nucleotide sequence ID" value="NZ_LT670847.1"/>
</dbReference>
<dbReference type="InParanoid" id="A0A1M7HVI8"/>